<dbReference type="GO" id="GO:0007623">
    <property type="term" value="P:circadian rhythm"/>
    <property type="evidence" value="ECO:0007669"/>
    <property type="project" value="TreeGrafter"/>
</dbReference>
<feature type="disulfide bond" evidence="7">
    <location>
        <begin position="65"/>
        <end position="91"/>
    </location>
</feature>
<evidence type="ECO:0000313" key="10">
    <source>
        <dbReference type="Proteomes" id="UP000285301"/>
    </source>
</evidence>
<evidence type="ECO:0008006" key="11">
    <source>
        <dbReference type="Google" id="ProtNLM"/>
    </source>
</evidence>
<dbReference type="PANTHER" id="PTHR35981">
    <property type="entry name" value="ION TRANSPORT PEPTIDE, ISOFORM C"/>
    <property type="match status" value="1"/>
</dbReference>
<evidence type="ECO:0000256" key="4">
    <source>
        <dbReference type="ARBA" id="ARBA00022525"/>
    </source>
</evidence>
<evidence type="ECO:0000313" key="9">
    <source>
        <dbReference type="EMBL" id="RWS09315.1"/>
    </source>
</evidence>
<dbReference type="GO" id="GO:0005576">
    <property type="term" value="C:extracellular region"/>
    <property type="evidence" value="ECO:0007669"/>
    <property type="project" value="UniProtKB-SubCell"/>
</dbReference>
<evidence type="ECO:0000256" key="6">
    <source>
        <dbReference type="ARBA" id="ARBA00023157"/>
    </source>
</evidence>
<keyword evidence="5" id="KW-0372">Hormone</keyword>
<sequence length="115" mass="13725">MNLMFSHLVLLVPFYLLIFASELTAESYEQYDYPYYPGRFFASEGCLGVYNPAKFGRLLRVCLDCWYMYRDDKLDELCKKDCFDNEYFFKCLEALLLLSQKEKFQEMVSDLHGKK</sequence>
<comment type="caution">
    <text evidence="9">The sequence shown here is derived from an EMBL/GenBank/DDBJ whole genome shotgun (WGS) entry which is preliminary data.</text>
</comment>
<dbReference type="AlphaFoldDB" id="A0A3S3PBS3"/>
<keyword evidence="4" id="KW-0964">Secreted</keyword>
<feature type="disulfide bond" evidence="7">
    <location>
        <begin position="46"/>
        <end position="82"/>
    </location>
</feature>
<name>A0A3S3PBS3_9ACAR</name>
<keyword evidence="10" id="KW-1185">Reference proteome</keyword>
<dbReference type="InterPro" id="IPR031098">
    <property type="entry name" value="Crust_neurohorm"/>
</dbReference>
<dbReference type="EMBL" id="NCKU01002566">
    <property type="protein sequence ID" value="RWS09315.1"/>
    <property type="molecule type" value="Genomic_DNA"/>
</dbReference>
<evidence type="ECO:0000256" key="7">
    <source>
        <dbReference type="PIRSR" id="PIRSR631098-51"/>
    </source>
</evidence>
<proteinExistence type="inferred from homology"/>
<dbReference type="GO" id="GO:0005184">
    <property type="term" value="F:neuropeptide hormone activity"/>
    <property type="evidence" value="ECO:0007669"/>
    <property type="project" value="InterPro"/>
</dbReference>
<evidence type="ECO:0000256" key="3">
    <source>
        <dbReference type="ARBA" id="ARBA00005447"/>
    </source>
</evidence>
<comment type="similarity">
    <text evidence="3">Belongs to the arthropod CHH/MIH/GIH/VIH hormone family.</text>
</comment>
<comment type="function">
    <text evidence="1">May increase the toxicity of alpha-latrotoxin and/or other venom components. Is non-toxic to mice and to the cockroach Periplaneta americana.</text>
</comment>
<dbReference type="InterPro" id="IPR018251">
    <property type="entry name" value="Crust_neurhormone_CS"/>
</dbReference>
<dbReference type="InterPro" id="IPR001166">
    <property type="entry name" value="Hyperglycemic"/>
</dbReference>
<dbReference type="Pfam" id="PF01147">
    <property type="entry name" value="Crust_neurohorm"/>
    <property type="match status" value="1"/>
</dbReference>
<protein>
    <recommendedName>
        <fullName evidence="11">Ion transport peptide-like protein</fullName>
    </recommendedName>
</protein>
<comment type="subcellular location">
    <subcellularLocation>
        <location evidence="2">Secreted</location>
    </subcellularLocation>
</comment>
<gene>
    <name evidence="9" type="ORF">B4U79_04168</name>
</gene>
<dbReference type="PRINTS" id="PR00550">
    <property type="entry name" value="HYPRGLYCEMIC"/>
</dbReference>
<accession>A0A3S3PBS3</accession>
<dbReference type="Proteomes" id="UP000285301">
    <property type="component" value="Unassembled WGS sequence"/>
</dbReference>
<feature type="signal peptide" evidence="8">
    <location>
        <begin position="1"/>
        <end position="25"/>
    </location>
</feature>
<organism evidence="9 10">
    <name type="scientific">Dinothrombium tinctorium</name>
    <dbReference type="NCBI Taxonomy" id="1965070"/>
    <lineage>
        <taxon>Eukaryota</taxon>
        <taxon>Metazoa</taxon>
        <taxon>Ecdysozoa</taxon>
        <taxon>Arthropoda</taxon>
        <taxon>Chelicerata</taxon>
        <taxon>Arachnida</taxon>
        <taxon>Acari</taxon>
        <taxon>Acariformes</taxon>
        <taxon>Trombidiformes</taxon>
        <taxon>Prostigmata</taxon>
        <taxon>Anystina</taxon>
        <taxon>Parasitengona</taxon>
        <taxon>Trombidioidea</taxon>
        <taxon>Trombidiidae</taxon>
        <taxon>Dinothrombium</taxon>
    </lineage>
</organism>
<feature type="chain" id="PRO_5018784705" description="Ion transport peptide-like protein" evidence="8">
    <location>
        <begin position="26"/>
        <end position="115"/>
    </location>
</feature>
<evidence type="ECO:0000256" key="8">
    <source>
        <dbReference type="SAM" id="SignalP"/>
    </source>
</evidence>
<dbReference type="STRING" id="1965070.A0A3S3PBS3"/>
<dbReference type="Gene3D" id="1.10.2010.10">
    <property type="entry name" value="Crustacean CHH/MIH/GIH neurohormone"/>
    <property type="match status" value="1"/>
</dbReference>
<feature type="disulfide bond" evidence="7">
    <location>
        <begin position="62"/>
        <end position="78"/>
    </location>
</feature>
<dbReference type="PROSITE" id="PS01250">
    <property type="entry name" value="CHH_MIH_GIH"/>
    <property type="match status" value="1"/>
</dbReference>
<keyword evidence="8" id="KW-0732">Signal</keyword>
<evidence type="ECO:0000256" key="2">
    <source>
        <dbReference type="ARBA" id="ARBA00004613"/>
    </source>
</evidence>
<keyword evidence="6 7" id="KW-1015">Disulfide bond</keyword>
<dbReference type="PANTHER" id="PTHR35981:SF2">
    <property type="entry name" value="ION TRANSPORT PEPTIDE, ISOFORM C"/>
    <property type="match status" value="1"/>
</dbReference>
<dbReference type="InterPro" id="IPR035957">
    <property type="entry name" value="Crust_neurohorm_sf"/>
</dbReference>
<dbReference type="OrthoDB" id="6365952at2759"/>
<evidence type="ECO:0000256" key="5">
    <source>
        <dbReference type="ARBA" id="ARBA00022702"/>
    </source>
</evidence>
<evidence type="ECO:0000256" key="1">
    <source>
        <dbReference type="ARBA" id="ARBA00003845"/>
    </source>
</evidence>
<dbReference type="SUPFAM" id="SSF81778">
    <property type="entry name" value="Crustacean CHH/MIH/GIH neurohormone"/>
    <property type="match status" value="1"/>
</dbReference>
<reference evidence="9 10" key="1">
    <citation type="journal article" date="2018" name="Gigascience">
        <title>Genomes of trombidid mites reveal novel predicted allergens and laterally-transferred genes associated with secondary metabolism.</title>
        <authorList>
            <person name="Dong X."/>
            <person name="Chaisiri K."/>
            <person name="Xia D."/>
            <person name="Armstrong S.D."/>
            <person name="Fang Y."/>
            <person name="Donnelly M.J."/>
            <person name="Kadowaki T."/>
            <person name="McGarry J.W."/>
            <person name="Darby A.C."/>
            <person name="Makepeace B.L."/>
        </authorList>
    </citation>
    <scope>NUCLEOTIDE SEQUENCE [LARGE SCALE GENOMIC DNA]</scope>
    <source>
        <strain evidence="9">UoL-WK</strain>
    </source>
</reference>